<keyword evidence="1" id="KW-0812">Transmembrane</keyword>
<gene>
    <name evidence="2" type="ORF">ACFQPE_10590</name>
</gene>
<protein>
    <submittedName>
        <fullName evidence="2">Uncharacterized protein</fullName>
    </submittedName>
</protein>
<keyword evidence="1" id="KW-0472">Membrane</keyword>
<feature type="transmembrane region" description="Helical" evidence="1">
    <location>
        <begin position="124"/>
        <end position="143"/>
    </location>
</feature>
<keyword evidence="1" id="KW-1133">Transmembrane helix</keyword>
<name>A0ABD6AA01_9EURY</name>
<accession>A0ABD6AA01</accession>
<dbReference type="AlphaFoldDB" id="A0ABD6AA01"/>
<feature type="transmembrane region" description="Helical" evidence="1">
    <location>
        <begin position="96"/>
        <end position="112"/>
    </location>
</feature>
<evidence type="ECO:0000256" key="1">
    <source>
        <dbReference type="SAM" id="Phobius"/>
    </source>
</evidence>
<feature type="transmembrane region" description="Helical" evidence="1">
    <location>
        <begin position="179"/>
        <end position="198"/>
    </location>
</feature>
<dbReference type="RefSeq" id="WP_276303511.1">
    <property type="nucleotide sequence ID" value="NZ_CP119992.1"/>
</dbReference>
<sequence length="311" mass="35592">MVQRALTCMSSWLSTYGFEFTNRELAGIAWLVAMVVLIIVLAVLKQKIRSSLYQVLRMTFSPKLTVIWIVYVLWIMSFVLISAWVGLWRAILTKDTVVWSVTAGLALLVGFPEAKNLGYFRQELLKIVSIIVIFEYIVNFASFSFWSELIIQPLIFIFLVAPIIVDDPEQREAWHRGRIWFFAILGIVTLAHTIRILYSTRQTVDWELFALQAVWPILLGIWVLILVFPLAIISSYEEAFIKLRLYRTERKGLWKAKLGLVMALGVRLRLIREAAKGGTKDVADAESVGAAYEAAKRYKTEIDGTEGHSKW</sequence>
<feature type="transmembrane region" description="Helical" evidence="1">
    <location>
        <begin position="65"/>
        <end position="90"/>
    </location>
</feature>
<comment type="caution">
    <text evidence="2">The sequence shown here is derived from an EMBL/GenBank/DDBJ whole genome shotgun (WGS) entry which is preliminary data.</text>
</comment>
<proteinExistence type="predicted"/>
<feature type="transmembrane region" description="Helical" evidence="1">
    <location>
        <begin position="213"/>
        <end position="236"/>
    </location>
</feature>
<evidence type="ECO:0000313" key="2">
    <source>
        <dbReference type="EMBL" id="MFC7317237.1"/>
    </source>
</evidence>
<feature type="transmembrane region" description="Helical" evidence="1">
    <location>
        <begin position="27"/>
        <end position="44"/>
    </location>
</feature>
<dbReference type="Proteomes" id="UP001596547">
    <property type="component" value="Unassembled WGS sequence"/>
</dbReference>
<dbReference type="GeneID" id="79316104"/>
<organism evidence="2 3">
    <name type="scientific">Halomarina halobia</name>
    <dbReference type="NCBI Taxonomy" id="3033386"/>
    <lineage>
        <taxon>Archaea</taxon>
        <taxon>Methanobacteriati</taxon>
        <taxon>Methanobacteriota</taxon>
        <taxon>Stenosarchaea group</taxon>
        <taxon>Halobacteria</taxon>
        <taxon>Halobacteriales</taxon>
        <taxon>Natronomonadaceae</taxon>
        <taxon>Halomarina</taxon>
    </lineage>
</organism>
<feature type="transmembrane region" description="Helical" evidence="1">
    <location>
        <begin position="149"/>
        <end position="167"/>
    </location>
</feature>
<reference evidence="2 3" key="1">
    <citation type="journal article" date="2019" name="Int. J. Syst. Evol. Microbiol.">
        <title>The Global Catalogue of Microorganisms (GCM) 10K type strain sequencing project: providing services to taxonomists for standard genome sequencing and annotation.</title>
        <authorList>
            <consortium name="The Broad Institute Genomics Platform"/>
            <consortium name="The Broad Institute Genome Sequencing Center for Infectious Disease"/>
            <person name="Wu L."/>
            <person name="Ma J."/>
        </authorList>
    </citation>
    <scope>NUCLEOTIDE SEQUENCE [LARGE SCALE GENOMIC DNA]</scope>
    <source>
        <strain evidence="2 3">PSR21</strain>
    </source>
</reference>
<evidence type="ECO:0000313" key="3">
    <source>
        <dbReference type="Proteomes" id="UP001596547"/>
    </source>
</evidence>
<keyword evidence="3" id="KW-1185">Reference proteome</keyword>
<dbReference type="EMBL" id="JBHTBF010000002">
    <property type="protein sequence ID" value="MFC7317237.1"/>
    <property type="molecule type" value="Genomic_DNA"/>
</dbReference>